<proteinExistence type="predicted"/>
<accession>A0ABQ9HMA8</accession>
<keyword evidence="2" id="KW-1185">Reference proteome</keyword>
<reference evidence="1 2" key="1">
    <citation type="submission" date="2023-02" db="EMBL/GenBank/DDBJ databases">
        <title>LHISI_Scaffold_Assembly.</title>
        <authorList>
            <person name="Stuart O.P."/>
            <person name="Cleave R."/>
            <person name="Magrath M.J.L."/>
            <person name="Mikheyev A.S."/>
        </authorList>
    </citation>
    <scope>NUCLEOTIDE SEQUENCE [LARGE SCALE GENOMIC DNA]</scope>
    <source>
        <strain evidence="1">Daus_M_001</strain>
        <tissue evidence="1">Leg muscle</tissue>
    </source>
</reference>
<gene>
    <name evidence="1" type="ORF">PR048_011676</name>
</gene>
<organism evidence="1 2">
    <name type="scientific">Dryococelus australis</name>
    <dbReference type="NCBI Taxonomy" id="614101"/>
    <lineage>
        <taxon>Eukaryota</taxon>
        <taxon>Metazoa</taxon>
        <taxon>Ecdysozoa</taxon>
        <taxon>Arthropoda</taxon>
        <taxon>Hexapoda</taxon>
        <taxon>Insecta</taxon>
        <taxon>Pterygota</taxon>
        <taxon>Neoptera</taxon>
        <taxon>Polyneoptera</taxon>
        <taxon>Phasmatodea</taxon>
        <taxon>Verophasmatodea</taxon>
        <taxon>Anareolatae</taxon>
        <taxon>Phasmatidae</taxon>
        <taxon>Eurycanthinae</taxon>
        <taxon>Dryococelus</taxon>
    </lineage>
</organism>
<protein>
    <recommendedName>
        <fullName evidence="3">HTH_48 domain-containing protein</fullName>
    </recommendedName>
</protein>
<dbReference type="EMBL" id="JARBHB010000004">
    <property type="protein sequence ID" value="KAJ8885478.1"/>
    <property type="molecule type" value="Genomic_DNA"/>
</dbReference>
<sequence length="223" mass="25976">MGKKCRFLRCNWTRNMIEESLELLRNRNSQWFVENHCDIPRRTLRYHSKSGSSERNLGCHKILTEDQEKDLEERIIRFANIEFPLTPVGLLMSRSVFEFVERYIKHPFNKVEKFAVREWFRGFMKRHPRISRTKAQPMNPARAVNLNPVIVKDYFTKLGAVIAQLDLKGRPKNIYNMGEKGIRLTVHHKQNVLALKGAKRAHLVSHEHAENVTAVACVSVMGA</sequence>
<name>A0ABQ9HMA8_9NEOP</name>
<comment type="caution">
    <text evidence="1">The sequence shown here is derived from an EMBL/GenBank/DDBJ whole genome shotgun (WGS) entry which is preliminary data.</text>
</comment>
<evidence type="ECO:0000313" key="1">
    <source>
        <dbReference type="EMBL" id="KAJ8885478.1"/>
    </source>
</evidence>
<dbReference type="Proteomes" id="UP001159363">
    <property type="component" value="Chromosome X"/>
</dbReference>
<evidence type="ECO:0000313" key="2">
    <source>
        <dbReference type="Proteomes" id="UP001159363"/>
    </source>
</evidence>
<evidence type="ECO:0008006" key="3">
    <source>
        <dbReference type="Google" id="ProtNLM"/>
    </source>
</evidence>